<gene>
    <name evidence="2" type="ORF">CD32_15040</name>
</gene>
<name>A0A0A3IGV4_9BACI</name>
<dbReference type="EMBL" id="JPVP01000057">
    <property type="protein sequence ID" value="KGR83996.1"/>
    <property type="molecule type" value="Genomic_DNA"/>
</dbReference>
<sequence>MIQQFIELGQGYGDVYELCELIKTNEARFHEAFIFVSTKNEQKVCSLAVAFKSVGESKFMPVYVCREGIPYNEDKRAKRIGLFEEALSAIGKQANTLEIKHSSFFKEPTQFYQYLIGILRMSHYIPPMH</sequence>
<dbReference type="Proteomes" id="UP000030437">
    <property type="component" value="Unassembled WGS sequence"/>
</dbReference>
<dbReference type="OrthoDB" id="2427086at2"/>
<keyword evidence="3" id="KW-1185">Reference proteome</keyword>
<organism evidence="2 3">
    <name type="scientific">Lysinibacillus odysseyi 34hs-1 = NBRC 100172</name>
    <dbReference type="NCBI Taxonomy" id="1220589"/>
    <lineage>
        <taxon>Bacteria</taxon>
        <taxon>Bacillati</taxon>
        <taxon>Bacillota</taxon>
        <taxon>Bacilli</taxon>
        <taxon>Bacillales</taxon>
        <taxon>Bacillaceae</taxon>
        <taxon>Lysinibacillus</taxon>
    </lineage>
</organism>
<evidence type="ECO:0000313" key="3">
    <source>
        <dbReference type="Proteomes" id="UP000030437"/>
    </source>
</evidence>
<accession>A0A0A3IGV4</accession>
<feature type="domain" description="DUF7147" evidence="1">
    <location>
        <begin position="1"/>
        <end position="125"/>
    </location>
</feature>
<proteinExistence type="predicted"/>
<comment type="caution">
    <text evidence="2">The sequence shown here is derived from an EMBL/GenBank/DDBJ whole genome shotgun (WGS) entry which is preliminary data.</text>
</comment>
<dbReference type="RefSeq" id="WP_036156026.1">
    <property type="nucleotide sequence ID" value="NZ_AVCX01000004.1"/>
</dbReference>
<dbReference type="STRING" id="1220589.CD32_15040"/>
<dbReference type="AlphaFoldDB" id="A0A0A3IGV4"/>
<dbReference type="Pfam" id="PF23648">
    <property type="entry name" value="DUF7147"/>
    <property type="match status" value="1"/>
</dbReference>
<evidence type="ECO:0000259" key="1">
    <source>
        <dbReference type="Pfam" id="PF23648"/>
    </source>
</evidence>
<dbReference type="eggNOG" id="ENOG502ZQ3T">
    <property type="taxonomic scope" value="Bacteria"/>
</dbReference>
<dbReference type="GO" id="GO:0016301">
    <property type="term" value="F:kinase activity"/>
    <property type="evidence" value="ECO:0007669"/>
    <property type="project" value="UniProtKB-KW"/>
</dbReference>
<protein>
    <submittedName>
        <fullName evidence="2">Methylthioribose kinase</fullName>
    </submittedName>
</protein>
<reference evidence="2 3" key="1">
    <citation type="submission" date="2014-02" db="EMBL/GenBank/DDBJ databases">
        <title>Draft genome sequence of Lysinibacillus odysseyi NBRC 100172.</title>
        <authorList>
            <person name="Zhang F."/>
            <person name="Wang G."/>
            <person name="Zhang L."/>
        </authorList>
    </citation>
    <scope>NUCLEOTIDE SEQUENCE [LARGE SCALE GENOMIC DNA]</scope>
    <source>
        <strain evidence="2 3">NBRC 100172</strain>
    </source>
</reference>
<keyword evidence="2" id="KW-0418">Kinase</keyword>
<evidence type="ECO:0000313" key="2">
    <source>
        <dbReference type="EMBL" id="KGR83996.1"/>
    </source>
</evidence>
<dbReference type="InterPro" id="IPR055571">
    <property type="entry name" value="DUF7147"/>
</dbReference>
<keyword evidence="2" id="KW-0808">Transferase</keyword>